<name>A0A8T1KA11_9STRA</name>
<sequence>MEGHVSQDSTACGSLLAAPQEYLRAQTTASTLGSQLQSTPLLSTPFADVDEEHEMLDPGSTFAADKPNFEMLQVFLSLYDPGHIS</sequence>
<dbReference type="Proteomes" id="UP000736787">
    <property type="component" value="Unassembled WGS sequence"/>
</dbReference>
<protein>
    <submittedName>
        <fullName evidence="1">Uncharacterized protein</fullName>
    </submittedName>
</protein>
<dbReference type="EMBL" id="RCMK01000474">
    <property type="protein sequence ID" value="KAG2926662.1"/>
    <property type="molecule type" value="Genomic_DNA"/>
</dbReference>
<gene>
    <name evidence="1" type="ORF">PC117_g14805</name>
</gene>
<evidence type="ECO:0000313" key="1">
    <source>
        <dbReference type="EMBL" id="KAG2926662.1"/>
    </source>
</evidence>
<reference evidence="1" key="1">
    <citation type="submission" date="2018-10" db="EMBL/GenBank/DDBJ databases">
        <title>Effector identification in a new, highly contiguous assembly of the strawberry crown rot pathogen Phytophthora cactorum.</title>
        <authorList>
            <person name="Armitage A.D."/>
            <person name="Nellist C.F."/>
            <person name="Bates H."/>
            <person name="Vickerstaff R.J."/>
            <person name="Harrison R.J."/>
        </authorList>
    </citation>
    <scope>NUCLEOTIDE SEQUENCE</scope>
    <source>
        <strain evidence="1">4040</strain>
    </source>
</reference>
<organism evidence="1 2">
    <name type="scientific">Phytophthora cactorum</name>
    <dbReference type="NCBI Taxonomy" id="29920"/>
    <lineage>
        <taxon>Eukaryota</taxon>
        <taxon>Sar</taxon>
        <taxon>Stramenopiles</taxon>
        <taxon>Oomycota</taxon>
        <taxon>Peronosporomycetes</taxon>
        <taxon>Peronosporales</taxon>
        <taxon>Peronosporaceae</taxon>
        <taxon>Phytophthora</taxon>
    </lineage>
</organism>
<evidence type="ECO:0000313" key="2">
    <source>
        <dbReference type="Proteomes" id="UP000736787"/>
    </source>
</evidence>
<accession>A0A8T1KA11</accession>
<dbReference type="AlphaFoldDB" id="A0A8T1KA11"/>
<comment type="caution">
    <text evidence="1">The sequence shown here is derived from an EMBL/GenBank/DDBJ whole genome shotgun (WGS) entry which is preliminary data.</text>
</comment>
<proteinExistence type="predicted"/>